<dbReference type="EMBL" id="OV121139">
    <property type="protein sequence ID" value="CAH0563084.1"/>
    <property type="molecule type" value="Genomic_DNA"/>
</dbReference>
<sequence length="198" mass="22579">MNSCKAFNTFCYIYGRYVIITSLRKISPDVAEVYRQYFDQSVVYNVDWAPSIVCTGCLLKLNQWAKGEIDCMPFGVPMIWMNFDLHDANQCYACVNYVFGTNRNKARSLLYKPTKFAPLPLPHSEHIPIPKRLCPTEQVSLTCETVGESSGSVYEPSNVTAGCNHIEISQNRLDIMTRRLKLSQRVNSFSPINSNLWC</sequence>
<accession>A0A9P0BJ75</accession>
<keyword evidence="2" id="KW-1185">Reference proteome</keyword>
<evidence type="ECO:0000313" key="2">
    <source>
        <dbReference type="Proteomes" id="UP001154078"/>
    </source>
</evidence>
<dbReference type="AlphaFoldDB" id="A0A9P0BJ75"/>
<proteinExistence type="predicted"/>
<dbReference type="Proteomes" id="UP001154078">
    <property type="component" value="Chromosome 8"/>
</dbReference>
<reference evidence="1" key="1">
    <citation type="submission" date="2021-12" db="EMBL/GenBank/DDBJ databases">
        <authorList>
            <person name="King R."/>
        </authorList>
    </citation>
    <scope>NUCLEOTIDE SEQUENCE</scope>
</reference>
<dbReference type="OrthoDB" id="8122996at2759"/>
<organism evidence="1 2">
    <name type="scientific">Brassicogethes aeneus</name>
    <name type="common">Rape pollen beetle</name>
    <name type="synonym">Meligethes aeneus</name>
    <dbReference type="NCBI Taxonomy" id="1431903"/>
    <lineage>
        <taxon>Eukaryota</taxon>
        <taxon>Metazoa</taxon>
        <taxon>Ecdysozoa</taxon>
        <taxon>Arthropoda</taxon>
        <taxon>Hexapoda</taxon>
        <taxon>Insecta</taxon>
        <taxon>Pterygota</taxon>
        <taxon>Neoptera</taxon>
        <taxon>Endopterygota</taxon>
        <taxon>Coleoptera</taxon>
        <taxon>Polyphaga</taxon>
        <taxon>Cucujiformia</taxon>
        <taxon>Nitidulidae</taxon>
        <taxon>Meligethinae</taxon>
        <taxon>Brassicogethes</taxon>
    </lineage>
</organism>
<gene>
    <name evidence="1" type="ORF">MELIAE_LOCUS12070</name>
</gene>
<evidence type="ECO:0000313" key="1">
    <source>
        <dbReference type="EMBL" id="CAH0563084.1"/>
    </source>
</evidence>
<name>A0A9P0BJ75_BRAAE</name>
<protein>
    <submittedName>
        <fullName evidence="1">Uncharacterized protein</fullName>
    </submittedName>
</protein>